<evidence type="ECO:0000313" key="1">
    <source>
        <dbReference type="Proteomes" id="UP000515154"/>
    </source>
</evidence>
<organism evidence="1 2">
    <name type="scientific">Octopus sinensis</name>
    <name type="common">East Asian common octopus</name>
    <dbReference type="NCBI Taxonomy" id="2607531"/>
    <lineage>
        <taxon>Eukaryota</taxon>
        <taxon>Metazoa</taxon>
        <taxon>Spiralia</taxon>
        <taxon>Lophotrochozoa</taxon>
        <taxon>Mollusca</taxon>
        <taxon>Cephalopoda</taxon>
        <taxon>Coleoidea</taxon>
        <taxon>Octopodiformes</taxon>
        <taxon>Octopoda</taxon>
        <taxon>Incirrata</taxon>
        <taxon>Octopodidae</taxon>
        <taxon>Octopus</taxon>
    </lineage>
</organism>
<dbReference type="RefSeq" id="XP_029643454.1">
    <property type="nucleotide sequence ID" value="XM_029787594.1"/>
</dbReference>
<keyword evidence="1" id="KW-1185">Reference proteome</keyword>
<dbReference type="Proteomes" id="UP000515154">
    <property type="component" value="Linkage group LG12"/>
</dbReference>
<dbReference type="Gene3D" id="3.30.420.10">
    <property type="entry name" value="Ribonuclease H-like superfamily/Ribonuclease H"/>
    <property type="match status" value="1"/>
</dbReference>
<dbReference type="InterPro" id="IPR052709">
    <property type="entry name" value="Transposase-MT_Hybrid"/>
</dbReference>
<dbReference type="GO" id="GO:0003676">
    <property type="term" value="F:nucleic acid binding"/>
    <property type="evidence" value="ECO:0007669"/>
    <property type="project" value="InterPro"/>
</dbReference>
<name>A0A6P7SYG6_9MOLL</name>
<proteinExistence type="predicted"/>
<dbReference type="PANTHER" id="PTHR46060:SF1">
    <property type="entry name" value="MARINER MOS1 TRANSPOSASE-LIKE PROTEIN"/>
    <property type="match status" value="1"/>
</dbReference>
<dbReference type="KEGG" id="osn:115217876"/>
<dbReference type="PANTHER" id="PTHR46060">
    <property type="entry name" value="MARINER MOS1 TRANSPOSASE-LIKE PROTEIN"/>
    <property type="match status" value="1"/>
</dbReference>
<accession>A0A6P7SYG6</accession>
<protein>
    <submittedName>
        <fullName evidence="2">Protein GVQW3-like</fullName>
    </submittedName>
</protein>
<gene>
    <name evidence="2" type="primary">LOC115217876</name>
</gene>
<evidence type="ECO:0000313" key="2">
    <source>
        <dbReference type="RefSeq" id="XP_029643454.1"/>
    </source>
</evidence>
<sequence length="179" mass="20489">MQYADDITTPSQTADGLQRTADLCNAAYECFGLQKQIIEALEKVCGTRALKTTTVYKWIQRFKEGRDDFEDDSRLEPQKKDKNIEAARNLIEEDRRITVNQIATSLDISYGSANSILHDNLGLCKLSAQWIPKALRPDQQNLRSDLSLTLLNKIEADEEQFLVKIITGDETWIYQYNPE</sequence>
<dbReference type="AlphaFoldDB" id="A0A6P7SYG6"/>
<dbReference type="InterPro" id="IPR036397">
    <property type="entry name" value="RNaseH_sf"/>
</dbReference>
<reference evidence="2" key="1">
    <citation type="submission" date="2025-08" db="UniProtKB">
        <authorList>
            <consortium name="RefSeq"/>
        </authorList>
    </citation>
    <scope>IDENTIFICATION</scope>
</reference>